<feature type="domain" description="DNA polymerase III delta N-terminal" evidence="9">
    <location>
        <begin position="19"/>
        <end position="141"/>
    </location>
</feature>
<evidence type="ECO:0000256" key="5">
    <source>
        <dbReference type="ARBA" id="ARBA00022705"/>
    </source>
</evidence>
<keyword evidence="5" id="KW-0235">DNA replication</keyword>
<dbReference type="PANTHER" id="PTHR34388:SF1">
    <property type="entry name" value="DNA POLYMERASE III SUBUNIT DELTA"/>
    <property type="match status" value="1"/>
</dbReference>
<evidence type="ECO:0000256" key="3">
    <source>
        <dbReference type="ARBA" id="ARBA00022679"/>
    </source>
</evidence>
<dbReference type="SUPFAM" id="SSF48019">
    <property type="entry name" value="post-AAA+ oligomerization domain-like"/>
    <property type="match status" value="1"/>
</dbReference>
<dbReference type="RefSeq" id="WP_014215316.1">
    <property type="nucleotide sequence ID" value="NC_016605.1"/>
</dbReference>
<dbReference type="InterPro" id="IPR010372">
    <property type="entry name" value="DNA_pol3_delta_N"/>
</dbReference>
<evidence type="ECO:0000256" key="1">
    <source>
        <dbReference type="ARBA" id="ARBA00012417"/>
    </source>
</evidence>
<dbReference type="GO" id="GO:0009360">
    <property type="term" value="C:DNA polymerase III complex"/>
    <property type="evidence" value="ECO:0007669"/>
    <property type="project" value="InterPro"/>
</dbReference>
<proteinExistence type="inferred from homology"/>
<dbReference type="EMBL" id="CP003137">
    <property type="protein sequence ID" value="AEV95119.1"/>
    <property type="molecule type" value="Genomic_DNA"/>
</dbReference>
<keyword evidence="6" id="KW-0239">DNA-directed DNA polymerase</keyword>
<dbReference type="Pfam" id="PF21694">
    <property type="entry name" value="DNA_pol3_delta_C"/>
    <property type="match status" value="1"/>
</dbReference>
<evidence type="ECO:0000256" key="8">
    <source>
        <dbReference type="ARBA" id="ARBA00049244"/>
    </source>
</evidence>
<dbReference type="Proteomes" id="UP000005444">
    <property type="component" value="Chromosome"/>
</dbReference>
<evidence type="ECO:0000256" key="6">
    <source>
        <dbReference type="ARBA" id="ARBA00022932"/>
    </source>
</evidence>
<name>G8PCY4_PEDCP</name>
<dbReference type="EC" id="2.7.7.7" evidence="1"/>
<dbReference type="PATRIC" id="fig|701521.8.peg.798"/>
<dbReference type="InterPro" id="IPR027417">
    <property type="entry name" value="P-loop_NTPase"/>
</dbReference>
<evidence type="ECO:0000256" key="4">
    <source>
        <dbReference type="ARBA" id="ARBA00022695"/>
    </source>
</evidence>
<dbReference type="InterPro" id="IPR008921">
    <property type="entry name" value="DNA_pol3_clamp-load_cplx_C"/>
</dbReference>
<feature type="domain" description="DNA polymerase III delta subunit-like C-terminal" evidence="10">
    <location>
        <begin position="214"/>
        <end position="333"/>
    </location>
</feature>
<protein>
    <recommendedName>
        <fullName evidence="2">DNA polymerase III subunit delta</fullName>
        <ecNumber evidence="1">2.7.7.7</ecNumber>
    </recommendedName>
</protein>
<dbReference type="GO" id="GO:0003887">
    <property type="term" value="F:DNA-directed DNA polymerase activity"/>
    <property type="evidence" value="ECO:0007669"/>
    <property type="project" value="UniProtKB-KW"/>
</dbReference>
<dbReference type="STRING" id="701521.PECL_846"/>
<dbReference type="AlphaFoldDB" id="G8PCY4"/>
<dbReference type="Gene3D" id="3.40.50.300">
    <property type="entry name" value="P-loop containing nucleotide triphosphate hydrolases"/>
    <property type="match status" value="1"/>
</dbReference>
<evidence type="ECO:0000256" key="2">
    <source>
        <dbReference type="ARBA" id="ARBA00017703"/>
    </source>
</evidence>
<evidence type="ECO:0000259" key="9">
    <source>
        <dbReference type="Pfam" id="PF06144"/>
    </source>
</evidence>
<gene>
    <name evidence="11" type="primary">holA</name>
    <name evidence="11" type="ordered locus">PECL_846</name>
</gene>
<accession>G8PCY4</accession>
<keyword evidence="3" id="KW-0808">Transferase</keyword>
<dbReference type="Pfam" id="PF06144">
    <property type="entry name" value="DNA_pol3_delta"/>
    <property type="match status" value="1"/>
</dbReference>
<dbReference type="KEGG" id="pce:PECL_846"/>
<dbReference type="InterPro" id="IPR005790">
    <property type="entry name" value="DNA_polIII_delta"/>
</dbReference>
<keyword evidence="12" id="KW-1185">Reference proteome</keyword>
<dbReference type="Gene3D" id="1.10.8.60">
    <property type="match status" value="1"/>
</dbReference>
<dbReference type="eggNOG" id="COG1466">
    <property type="taxonomic scope" value="Bacteria"/>
</dbReference>
<evidence type="ECO:0000313" key="11">
    <source>
        <dbReference type="EMBL" id="AEV95119.1"/>
    </source>
</evidence>
<sequence length="338" mass="38718">MKITELENELNSNIVKNIYLVKGNDQFIQDHARKLFLNLIPDDQQVMNVSSFDFLQSGMESILDEAQSAPFFGDRRLLFITAPSFLSTEKNKSKFAPSGFSDYVKSPEPSTILVLLANYEKLDGRKKVVKNLEKNAVVVDASHPNESDVKNIISRMVKEKKYKIDSEAMDQLIGRTDNDLSLVAQGLEKLYLYNLQEKVITFDSVQKLIPQSLNQNVFDLINFLLKRKVKESMSVYSELLFQQEQPLRINAAILSQFRLLIQVKVLLDKSYSQGKIAGELGAHPYRVKLAIQTARQFQIEQLQKAFLGITDIEKQLKTTQRDPQELFELFLVAYNNGW</sequence>
<dbReference type="NCBIfam" id="TIGR01128">
    <property type="entry name" value="holA"/>
    <property type="match status" value="1"/>
</dbReference>
<evidence type="ECO:0000313" key="12">
    <source>
        <dbReference type="Proteomes" id="UP000005444"/>
    </source>
</evidence>
<dbReference type="GO" id="GO:0006261">
    <property type="term" value="P:DNA-templated DNA replication"/>
    <property type="evidence" value="ECO:0007669"/>
    <property type="project" value="TreeGrafter"/>
</dbReference>
<dbReference type="HOGENOM" id="CLU_044694_4_0_9"/>
<evidence type="ECO:0000259" key="10">
    <source>
        <dbReference type="Pfam" id="PF21694"/>
    </source>
</evidence>
<dbReference type="PANTHER" id="PTHR34388">
    <property type="entry name" value="DNA POLYMERASE III SUBUNIT DELTA"/>
    <property type="match status" value="1"/>
</dbReference>
<dbReference type="GO" id="GO:0003677">
    <property type="term" value="F:DNA binding"/>
    <property type="evidence" value="ECO:0007669"/>
    <property type="project" value="InterPro"/>
</dbReference>
<reference evidence="11 12" key="1">
    <citation type="journal article" date="2012" name="J. Bacteriol.">
        <title>Complete Genome Sequence of the Beer Spoilage Organism Pediococcus claussenii ATCC BAA-344T.</title>
        <authorList>
            <person name="Pittet V."/>
            <person name="Abegunde T."/>
            <person name="Marfleet T."/>
            <person name="Haakensen M."/>
            <person name="Morrow K."/>
            <person name="Jayaprakash T."/>
            <person name="Schroeder K."/>
            <person name="Trost B."/>
            <person name="Byrns S."/>
            <person name="Bergsveinson J."/>
            <person name="Kusalik A."/>
            <person name="Ziola B."/>
        </authorList>
    </citation>
    <scope>NUCLEOTIDE SEQUENCE [LARGE SCALE GENOMIC DNA]</scope>
    <source>
        <strain evidence="11 12">ATCC BAA-344</strain>
    </source>
</reference>
<comment type="catalytic activity">
    <reaction evidence="8">
        <text>DNA(n) + a 2'-deoxyribonucleoside 5'-triphosphate = DNA(n+1) + diphosphate</text>
        <dbReference type="Rhea" id="RHEA:22508"/>
        <dbReference type="Rhea" id="RHEA-COMP:17339"/>
        <dbReference type="Rhea" id="RHEA-COMP:17340"/>
        <dbReference type="ChEBI" id="CHEBI:33019"/>
        <dbReference type="ChEBI" id="CHEBI:61560"/>
        <dbReference type="ChEBI" id="CHEBI:173112"/>
        <dbReference type="EC" id="2.7.7.7"/>
    </reaction>
</comment>
<keyword evidence="4" id="KW-0548">Nucleotidyltransferase</keyword>
<dbReference type="SUPFAM" id="SSF52540">
    <property type="entry name" value="P-loop containing nucleoside triphosphate hydrolases"/>
    <property type="match status" value="1"/>
</dbReference>
<dbReference type="Gene3D" id="1.20.272.10">
    <property type="match status" value="1"/>
</dbReference>
<evidence type="ECO:0000256" key="7">
    <source>
        <dbReference type="ARBA" id="ARBA00034754"/>
    </source>
</evidence>
<comment type="similarity">
    <text evidence="7">Belongs to the DNA polymerase HolA subunit family.</text>
</comment>
<organism evidence="11 12">
    <name type="scientific">Pediococcus claussenii (strain ATCC BAA-344 / DSM 14800 / JCM 18046 / KCTC 3811 / LMG 21948 / P06)</name>
    <dbReference type="NCBI Taxonomy" id="701521"/>
    <lineage>
        <taxon>Bacteria</taxon>
        <taxon>Bacillati</taxon>
        <taxon>Bacillota</taxon>
        <taxon>Bacilli</taxon>
        <taxon>Lactobacillales</taxon>
        <taxon>Lactobacillaceae</taxon>
        <taxon>Pediococcus</taxon>
    </lineage>
</organism>
<dbReference type="InterPro" id="IPR048466">
    <property type="entry name" value="DNA_pol3_delta-like_C"/>
</dbReference>